<dbReference type="PANTHER" id="PTHR48177">
    <property type="entry name" value="TRANSMEMBRANE PROTEIN 189"/>
    <property type="match status" value="1"/>
</dbReference>
<evidence type="ECO:0000256" key="5">
    <source>
        <dbReference type="ARBA" id="ARBA00023136"/>
    </source>
</evidence>
<dbReference type="InterPro" id="IPR052601">
    <property type="entry name" value="Plasmalogen_desaturase"/>
</dbReference>
<dbReference type="UniPathway" id="UPA00199"/>
<proteinExistence type="inferred from homology"/>
<feature type="domain" description="Lipid desaturase" evidence="6">
    <location>
        <begin position="86"/>
        <end position="222"/>
    </location>
</feature>
<accession>A0A8B9WL51</accession>
<evidence type="ECO:0000256" key="1">
    <source>
        <dbReference type="ARBA" id="ARBA00004141"/>
    </source>
</evidence>
<sequence length="281" mass="30983">MAGAEDGPGQQPELEDDEAASCRRWGAQHAGARELAALYSPGKRFQEWCCVVLCFSLIAHNVAHLLLLARWEHTPLVMLGMVAGALLADFLSGLVHWGADTWGSVELPIVGKAFIRPFREHHIDPTAITRHDFIETNGDNCLLTLLPLLNMAYKFRTQSPEVLEQLYPGSAVFCLIIFGTFTNQIHKWSHTCRAATLGRLPAGLARHPAHKHHRIHHVSPRDLLLHHHGCVHRVEGRAAPTPTAAPPLGLGAEVTGRQHSPGGAFSQNTHFLGTYYVPRTF</sequence>
<keyword evidence="4" id="KW-1133">Transmembrane helix</keyword>
<name>A0A8B9WL51_BOSMU</name>
<keyword evidence="3" id="KW-0812">Transmembrane</keyword>
<dbReference type="GO" id="GO:0008611">
    <property type="term" value="P:ether lipid biosynthetic process"/>
    <property type="evidence" value="ECO:0007669"/>
    <property type="project" value="Ensembl"/>
</dbReference>
<dbReference type="GO" id="GO:0006631">
    <property type="term" value="P:fatty acid metabolic process"/>
    <property type="evidence" value="ECO:0007669"/>
    <property type="project" value="UniProtKB-UniPathway"/>
</dbReference>
<evidence type="ECO:0000313" key="8">
    <source>
        <dbReference type="Proteomes" id="UP000694520"/>
    </source>
</evidence>
<evidence type="ECO:0000256" key="3">
    <source>
        <dbReference type="ARBA" id="ARBA00022692"/>
    </source>
</evidence>
<dbReference type="Proteomes" id="UP000694520">
    <property type="component" value="Chromosome 12"/>
</dbReference>
<dbReference type="Pfam" id="PF10520">
    <property type="entry name" value="Lipid_desat"/>
    <property type="match status" value="1"/>
</dbReference>
<reference evidence="7" key="1">
    <citation type="submission" date="2019-05" db="EMBL/GenBank/DDBJ databases">
        <authorList>
            <person name="Zhang S."/>
            <person name="Liu J."/>
        </authorList>
    </citation>
    <scope>NUCLEOTIDE SEQUENCE [LARGE SCALE GENOMIC DNA]</scope>
</reference>
<dbReference type="InterPro" id="IPR019547">
    <property type="entry name" value="Lipid_desat"/>
</dbReference>
<dbReference type="AlphaFoldDB" id="A0A8B9WL51"/>
<dbReference type="GO" id="GO:0050207">
    <property type="term" value="F:plasmanylethanolamine desaturase activity"/>
    <property type="evidence" value="ECO:0007669"/>
    <property type="project" value="Ensembl"/>
</dbReference>
<dbReference type="Ensembl" id="ENSBGRT00000007531.1">
    <property type="protein sequence ID" value="ENSBGRP00000006561.1"/>
    <property type="gene ID" value="ENSBGRG00000003997.1"/>
</dbReference>
<organism evidence="7 8">
    <name type="scientific">Bos mutus grunniens</name>
    <name type="common">Wild yak</name>
    <name type="synonym">Bos grunniens</name>
    <dbReference type="NCBI Taxonomy" id="30521"/>
    <lineage>
        <taxon>Eukaryota</taxon>
        <taxon>Metazoa</taxon>
        <taxon>Chordata</taxon>
        <taxon>Craniata</taxon>
        <taxon>Vertebrata</taxon>
        <taxon>Euteleostomi</taxon>
        <taxon>Mammalia</taxon>
        <taxon>Eutheria</taxon>
        <taxon>Laurasiatheria</taxon>
        <taxon>Artiodactyla</taxon>
        <taxon>Ruminantia</taxon>
        <taxon>Pecora</taxon>
        <taxon>Bovidae</taxon>
        <taxon>Bovinae</taxon>
        <taxon>Bos</taxon>
    </lineage>
</organism>
<keyword evidence="8" id="KW-1185">Reference proteome</keyword>
<protein>
    <submittedName>
        <fullName evidence="7">Plasmanylethanolamine desaturase 1</fullName>
    </submittedName>
</protein>
<comment type="similarity">
    <text evidence="2">Belongs to the fatty acid desaturase CarF family.</text>
</comment>
<comment type="subcellular location">
    <subcellularLocation>
        <location evidence="1">Membrane</location>
        <topology evidence="1">Multi-pass membrane protein</topology>
    </subcellularLocation>
</comment>
<dbReference type="PANTHER" id="PTHR48177:SF1">
    <property type="entry name" value="PLASMANYLETHANOLAMINE DESATURASE 1"/>
    <property type="match status" value="1"/>
</dbReference>
<evidence type="ECO:0000256" key="2">
    <source>
        <dbReference type="ARBA" id="ARBA00007620"/>
    </source>
</evidence>
<reference evidence="7" key="2">
    <citation type="submission" date="2025-08" db="UniProtKB">
        <authorList>
            <consortium name="Ensembl"/>
        </authorList>
    </citation>
    <scope>IDENTIFICATION</scope>
</reference>
<evidence type="ECO:0000259" key="6">
    <source>
        <dbReference type="Pfam" id="PF10520"/>
    </source>
</evidence>
<dbReference type="GeneTree" id="ENSGT00940000162354"/>
<reference evidence="7" key="3">
    <citation type="submission" date="2025-09" db="UniProtKB">
        <authorList>
            <consortium name="Ensembl"/>
        </authorList>
    </citation>
    <scope>IDENTIFICATION</scope>
</reference>
<evidence type="ECO:0000256" key="4">
    <source>
        <dbReference type="ARBA" id="ARBA00022989"/>
    </source>
</evidence>
<evidence type="ECO:0000313" key="7">
    <source>
        <dbReference type="Ensembl" id="ENSBGRP00000006561.1"/>
    </source>
</evidence>
<gene>
    <name evidence="7" type="primary">PEDS1</name>
</gene>
<keyword evidence="5" id="KW-0472">Membrane</keyword>
<dbReference type="GO" id="GO:0005789">
    <property type="term" value="C:endoplasmic reticulum membrane"/>
    <property type="evidence" value="ECO:0007669"/>
    <property type="project" value="Ensembl"/>
</dbReference>